<evidence type="ECO:0000313" key="4">
    <source>
        <dbReference type="Proteomes" id="UP000027982"/>
    </source>
</evidence>
<dbReference type="eggNOG" id="COG2161">
    <property type="taxonomic scope" value="Bacteria"/>
</dbReference>
<dbReference type="EMBL" id="CP007139">
    <property type="protein sequence ID" value="AIE85210.1"/>
    <property type="molecule type" value="Genomic_DNA"/>
</dbReference>
<evidence type="ECO:0000313" key="3">
    <source>
        <dbReference type="EMBL" id="AIE85210.1"/>
    </source>
</evidence>
<evidence type="ECO:0000256" key="1">
    <source>
        <dbReference type="ARBA" id="ARBA00009981"/>
    </source>
</evidence>
<keyword evidence="4" id="KW-1185">Reference proteome</keyword>
<dbReference type="SUPFAM" id="SSF143120">
    <property type="entry name" value="YefM-like"/>
    <property type="match status" value="1"/>
</dbReference>
<dbReference type="AlphaFoldDB" id="A0A068NR32"/>
<gene>
    <name evidence="3" type="ORF">OP10G_1842</name>
</gene>
<evidence type="ECO:0000256" key="2">
    <source>
        <dbReference type="RuleBase" id="RU362080"/>
    </source>
</evidence>
<dbReference type="InterPro" id="IPR006442">
    <property type="entry name" value="Antitoxin_Phd/YefM"/>
</dbReference>
<dbReference type="Gene3D" id="3.40.1620.10">
    <property type="entry name" value="YefM-like domain"/>
    <property type="match status" value="1"/>
</dbReference>
<reference evidence="3 4" key="1">
    <citation type="journal article" date="2014" name="PLoS ONE">
        <title>The first complete genome sequence of the class fimbriimonadia in the phylum armatimonadetes.</title>
        <authorList>
            <person name="Hu Z.Y."/>
            <person name="Wang Y.Z."/>
            <person name="Im W.T."/>
            <person name="Wang S.Y."/>
            <person name="Zhao G.P."/>
            <person name="Zheng H.J."/>
            <person name="Quan Z.X."/>
        </authorList>
    </citation>
    <scope>NUCLEOTIDE SEQUENCE [LARGE SCALE GENOMIC DNA]</scope>
    <source>
        <strain evidence="3">Gsoil 348</strain>
    </source>
</reference>
<comment type="similarity">
    <text evidence="1 2">Belongs to the phD/YefM antitoxin family.</text>
</comment>
<name>A0A068NR32_FIMGI</name>
<proteinExistence type="inferred from homology"/>
<dbReference type="Pfam" id="PF02604">
    <property type="entry name" value="PhdYeFM_antitox"/>
    <property type="match status" value="1"/>
</dbReference>
<protein>
    <recommendedName>
        <fullName evidence="2">Antitoxin</fullName>
    </recommendedName>
</protein>
<dbReference type="Proteomes" id="UP000027982">
    <property type="component" value="Chromosome"/>
</dbReference>
<dbReference type="Gene3D" id="6.10.250.330">
    <property type="match status" value="1"/>
</dbReference>
<dbReference type="NCBIfam" id="TIGR01552">
    <property type="entry name" value="phd_fam"/>
    <property type="match status" value="1"/>
</dbReference>
<organism evidence="3 4">
    <name type="scientific">Fimbriimonas ginsengisoli Gsoil 348</name>
    <dbReference type="NCBI Taxonomy" id="661478"/>
    <lineage>
        <taxon>Bacteria</taxon>
        <taxon>Bacillati</taxon>
        <taxon>Armatimonadota</taxon>
        <taxon>Fimbriimonadia</taxon>
        <taxon>Fimbriimonadales</taxon>
        <taxon>Fimbriimonadaceae</taxon>
        <taxon>Fimbriimonas</taxon>
    </lineage>
</organism>
<dbReference type="PANTHER" id="PTHR33713:SF6">
    <property type="entry name" value="ANTITOXIN YEFM"/>
    <property type="match status" value="1"/>
</dbReference>
<dbReference type="KEGG" id="fgi:OP10G_1842"/>
<dbReference type="InterPro" id="IPR036165">
    <property type="entry name" value="YefM-like_sf"/>
</dbReference>
<dbReference type="PANTHER" id="PTHR33713">
    <property type="entry name" value="ANTITOXIN YAFN-RELATED"/>
    <property type="match status" value="1"/>
</dbReference>
<comment type="function">
    <text evidence="2">Antitoxin component of a type II toxin-antitoxin (TA) system.</text>
</comment>
<dbReference type="STRING" id="661478.OP10G_1842"/>
<dbReference type="OrthoDB" id="9802003at2"/>
<accession>A0A068NR32</accession>
<dbReference type="HOGENOM" id="CLU_155837_1_0_0"/>
<sequence>MDAISYSAARAKLARVMDQVCENREPMIITRQGSESVVILSLSDYEELDETAYLRRSPENARRLTEAIKQLEAGNGIEMELKDLTD</sequence>
<dbReference type="RefSeq" id="WP_025226202.1">
    <property type="nucleotide sequence ID" value="NZ_CP007139.1"/>
</dbReference>
<dbReference type="InterPro" id="IPR051405">
    <property type="entry name" value="phD/YefM_antitoxin"/>
</dbReference>